<organism evidence="3 4">
    <name type="scientific">Candidatus Accumulibacter contiguus</name>
    <dbReference type="NCBI Taxonomy" id="2954381"/>
    <lineage>
        <taxon>Bacteria</taxon>
        <taxon>Pseudomonadati</taxon>
        <taxon>Pseudomonadota</taxon>
        <taxon>Betaproteobacteria</taxon>
        <taxon>Candidatus Accumulibacter</taxon>
    </lineage>
</organism>
<dbReference type="PIRSF" id="PIRSF016599">
    <property type="entry name" value="Xaa-His_dipept"/>
    <property type="match status" value="1"/>
</dbReference>
<keyword evidence="1" id="KW-0378">Hydrolase</keyword>
<proteinExistence type="predicted"/>
<sequence length="509" mass="53562">MKSAAVAPVFANLQPTAVWGHFAMLCRIPRRSKEEGPLRDEIRQWAVARGLAAHVDAAGNLLIRKAASQGREGAPGVVLQAHLDMVCEKNTGSEHDFCRDPIRAVARDGWLIAEDTTLGADNGIGVALILAVLEARDLVHGPLEALLTVDEEAGMSGARGLAGGVLQGRLMLNLDTEEWGEFYLGCAGGLDVNVRRDGQAEPLPPECTCWRINLHGLRGGHSGVDIHAERGNAIKLLVRVLRDLESRLPLCVAALTGGTARNALPREASAIVALPVQQADALAASLASWESVLRQELLDVDPGVRIRFAATAAERVMSADDQAVWLASLHAAPHGVRRMSRRIPGVVETSNNLGMAALSPDGGACNFLVRSLIESGSAALADEIASLFALSGIAAEKSGHYPGWAPNPASPLLALCQSVYRREFASESTLQVIHAGLECGILAASYPDLDIVSFGPTIRGAHAPGERVEIVSVGHAWHLLTAILAAIASADSQGLCLPTVMTVTGASIA</sequence>
<dbReference type="PANTHER" id="PTHR43501:SF1">
    <property type="entry name" value="CYTOSOL NON-SPECIFIC DIPEPTIDASE"/>
    <property type="match status" value="1"/>
</dbReference>
<dbReference type="Pfam" id="PF07687">
    <property type="entry name" value="M20_dimer"/>
    <property type="match status" value="1"/>
</dbReference>
<dbReference type="RefSeq" id="WP_169070517.1">
    <property type="nucleotide sequence ID" value="NZ_JAZKUC010000001.1"/>
</dbReference>
<dbReference type="InterPro" id="IPR011650">
    <property type="entry name" value="Peptidase_M20_dimer"/>
</dbReference>
<keyword evidence="4" id="KW-1185">Reference proteome</keyword>
<comment type="caution">
    <text evidence="3">The sequence shown here is derived from an EMBL/GenBank/DDBJ whole genome shotgun (WGS) entry which is preliminary data.</text>
</comment>
<evidence type="ECO:0000259" key="2">
    <source>
        <dbReference type="Pfam" id="PF07687"/>
    </source>
</evidence>
<evidence type="ECO:0000313" key="4">
    <source>
        <dbReference type="Proteomes" id="UP000886469"/>
    </source>
</evidence>
<name>A0ABX1TA94_9PROT</name>
<dbReference type="Pfam" id="PF01546">
    <property type="entry name" value="Peptidase_M20"/>
    <property type="match status" value="1"/>
</dbReference>
<reference evidence="3" key="1">
    <citation type="submission" date="2019-03" db="EMBL/GenBank/DDBJ databases">
        <title>Metabolic reconstructions from genomes of highly enriched 'Candidatus Accumulibacter' and 'Candidatus Competibacter' bioreactor populations.</title>
        <authorList>
            <person name="Annavajhala M.K."/>
            <person name="Welles L."/>
            <person name="Abbas B."/>
            <person name="Sorokin D."/>
            <person name="Park H."/>
            <person name="Van Loosdrecht M."/>
            <person name="Chandran K."/>
        </authorList>
    </citation>
    <scope>NUCLEOTIDE SEQUENCE</scope>
    <source>
        <strain evidence="3">SBR_L</strain>
    </source>
</reference>
<dbReference type="PRINTS" id="PR00934">
    <property type="entry name" value="XHISDIPTASE"/>
</dbReference>
<evidence type="ECO:0000256" key="1">
    <source>
        <dbReference type="ARBA" id="ARBA00022801"/>
    </source>
</evidence>
<evidence type="ECO:0000313" key="3">
    <source>
        <dbReference type="EMBL" id="NMQ05881.1"/>
    </source>
</evidence>
<dbReference type="SUPFAM" id="SSF53187">
    <property type="entry name" value="Zn-dependent exopeptidases"/>
    <property type="match status" value="1"/>
</dbReference>
<gene>
    <name evidence="3" type="ORF">E4Q08_11705</name>
</gene>
<dbReference type="PANTHER" id="PTHR43501">
    <property type="entry name" value="CYTOSOL NON-SPECIFIC DIPEPTIDASE"/>
    <property type="match status" value="1"/>
</dbReference>
<dbReference type="Proteomes" id="UP000886469">
    <property type="component" value="Unassembled WGS sequence"/>
</dbReference>
<dbReference type="NCBIfam" id="TIGR01893">
    <property type="entry name" value="aa-his-dipept"/>
    <property type="match status" value="1"/>
</dbReference>
<accession>A0ABX1TA94</accession>
<dbReference type="CDD" id="cd03890">
    <property type="entry name" value="M20_pepD"/>
    <property type="match status" value="1"/>
</dbReference>
<protein>
    <submittedName>
        <fullName evidence="3">Aminoacyl-histidine dipeptidase</fullName>
    </submittedName>
</protein>
<dbReference type="InterPro" id="IPR001160">
    <property type="entry name" value="Peptidase_M20C"/>
</dbReference>
<dbReference type="Gene3D" id="3.40.630.10">
    <property type="entry name" value="Zn peptidases"/>
    <property type="match status" value="2"/>
</dbReference>
<dbReference type="EMBL" id="SPMX01000029">
    <property type="protein sequence ID" value="NMQ05881.1"/>
    <property type="molecule type" value="Genomic_DNA"/>
</dbReference>
<feature type="domain" description="Peptidase M20 dimerisation" evidence="2">
    <location>
        <begin position="215"/>
        <end position="298"/>
    </location>
</feature>
<dbReference type="InterPro" id="IPR002933">
    <property type="entry name" value="Peptidase_M20"/>
</dbReference>